<dbReference type="EMBL" id="BKCJ010006089">
    <property type="protein sequence ID" value="GEU70303.1"/>
    <property type="molecule type" value="Genomic_DNA"/>
</dbReference>
<sequence length="72" mass="7858">MSSEVHHRADSEYVPACVSTGRSDMVFAIIGVASLILNVVPAANKDAAAHNWDSRHAKMRKLLTDVTLPEQQ</sequence>
<reference evidence="1" key="1">
    <citation type="journal article" date="2019" name="Sci. Rep.">
        <title>Draft genome of Tanacetum cinerariifolium, the natural source of mosquito coil.</title>
        <authorList>
            <person name="Yamashiro T."/>
            <person name="Shiraishi A."/>
            <person name="Satake H."/>
            <person name="Nakayama K."/>
        </authorList>
    </citation>
    <scope>NUCLEOTIDE SEQUENCE</scope>
</reference>
<proteinExistence type="predicted"/>
<accession>A0A6L2M8E0</accession>
<protein>
    <submittedName>
        <fullName evidence="1">Uncharacterized protein</fullName>
    </submittedName>
</protein>
<evidence type="ECO:0000313" key="1">
    <source>
        <dbReference type="EMBL" id="GEU70303.1"/>
    </source>
</evidence>
<comment type="caution">
    <text evidence="1">The sequence shown here is derived from an EMBL/GenBank/DDBJ whole genome shotgun (WGS) entry which is preliminary data.</text>
</comment>
<name>A0A6L2M8E0_TANCI</name>
<dbReference type="AlphaFoldDB" id="A0A6L2M8E0"/>
<organism evidence="1">
    <name type="scientific">Tanacetum cinerariifolium</name>
    <name type="common">Dalmatian daisy</name>
    <name type="synonym">Chrysanthemum cinerariifolium</name>
    <dbReference type="NCBI Taxonomy" id="118510"/>
    <lineage>
        <taxon>Eukaryota</taxon>
        <taxon>Viridiplantae</taxon>
        <taxon>Streptophyta</taxon>
        <taxon>Embryophyta</taxon>
        <taxon>Tracheophyta</taxon>
        <taxon>Spermatophyta</taxon>
        <taxon>Magnoliopsida</taxon>
        <taxon>eudicotyledons</taxon>
        <taxon>Gunneridae</taxon>
        <taxon>Pentapetalae</taxon>
        <taxon>asterids</taxon>
        <taxon>campanulids</taxon>
        <taxon>Asterales</taxon>
        <taxon>Asteraceae</taxon>
        <taxon>Asteroideae</taxon>
        <taxon>Anthemideae</taxon>
        <taxon>Anthemidinae</taxon>
        <taxon>Tanacetum</taxon>
    </lineage>
</organism>
<gene>
    <name evidence="1" type="ORF">Tci_042281</name>
</gene>